<feature type="region of interest" description="Disordered" evidence="1">
    <location>
        <begin position="191"/>
        <end position="243"/>
    </location>
</feature>
<feature type="region of interest" description="Disordered" evidence="1">
    <location>
        <begin position="137"/>
        <end position="172"/>
    </location>
</feature>
<proteinExistence type="predicted"/>
<name>A0A195EHW5_9HYME</name>
<accession>A0A195EHW5</accession>
<feature type="compositionally biased region" description="Low complexity" evidence="1">
    <location>
        <begin position="228"/>
        <end position="243"/>
    </location>
</feature>
<dbReference type="AlphaFoldDB" id="A0A195EHW5"/>
<feature type="region of interest" description="Disordered" evidence="1">
    <location>
        <begin position="1"/>
        <end position="33"/>
    </location>
</feature>
<dbReference type="EMBL" id="KQ978881">
    <property type="protein sequence ID" value="KYN27845.1"/>
    <property type="molecule type" value="Genomic_DNA"/>
</dbReference>
<feature type="compositionally biased region" description="Basic and acidic residues" evidence="1">
    <location>
        <begin position="1"/>
        <end position="27"/>
    </location>
</feature>
<evidence type="ECO:0000313" key="3">
    <source>
        <dbReference type="Proteomes" id="UP000078492"/>
    </source>
</evidence>
<dbReference type="Proteomes" id="UP000078492">
    <property type="component" value="Unassembled WGS sequence"/>
</dbReference>
<feature type="compositionally biased region" description="Basic and acidic residues" evidence="1">
    <location>
        <begin position="210"/>
        <end position="223"/>
    </location>
</feature>
<protein>
    <submittedName>
        <fullName evidence="2">Uncharacterized protein</fullName>
    </submittedName>
</protein>
<reference evidence="2 3" key="1">
    <citation type="submission" date="2015-09" db="EMBL/GenBank/DDBJ databases">
        <title>Trachymyrmex cornetzi WGS genome.</title>
        <authorList>
            <person name="Nygaard S."/>
            <person name="Hu H."/>
            <person name="Boomsma J."/>
            <person name="Zhang G."/>
        </authorList>
    </citation>
    <scope>NUCLEOTIDE SEQUENCE [LARGE SCALE GENOMIC DNA]</scope>
    <source>
        <strain evidence="2">Tcor2-1</strain>
        <tissue evidence="2">Whole body</tissue>
    </source>
</reference>
<gene>
    <name evidence="2" type="ORF">ALC57_02910</name>
</gene>
<evidence type="ECO:0000256" key="1">
    <source>
        <dbReference type="SAM" id="MobiDB-lite"/>
    </source>
</evidence>
<keyword evidence="3" id="KW-1185">Reference proteome</keyword>
<evidence type="ECO:0000313" key="2">
    <source>
        <dbReference type="EMBL" id="KYN27845.1"/>
    </source>
</evidence>
<sequence>MKERDKRRPAEGEPGRTGEMEGGDGKRVGTRFGLPDTVGKDLNVDRSCLSSSPFKRLGSTCRLFPDSIIRLLHTDIHRTPENSEQIGNTDSSKLLSLDHGQKPPRSFCKFTVDRRKCATGIRYRVRHLDIIRDDRDAATGGEGRRATGGPFLPRSEGHAHRRDIRPLSSSLRFSDGTKESGVLYAVRLASADDSPRPPSLSYGQVISDNGLHRVKEKERRDQLAHSLQQHQHQRQQQQQQQKK</sequence>
<organism evidence="2 3">
    <name type="scientific">Trachymyrmex cornetzi</name>
    <dbReference type="NCBI Taxonomy" id="471704"/>
    <lineage>
        <taxon>Eukaryota</taxon>
        <taxon>Metazoa</taxon>
        <taxon>Ecdysozoa</taxon>
        <taxon>Arthropoda</taxon>
        <taxon>Hexapoda</taxon>
        <taxon>Insecta</taxon>
        <taxon>Pterygota</taxon>
        <taxon>Neoptera</taxon>
        <taxon>Endopterygota</taxon>
        <taxon>Hymenoptera</taxon>
        <taxon>Apocrita</taxon>
        <taxon>Aculeata</taxon>
        <taxon>Formicoidea</taxon>
        <taxon>Formicidae</taxon>
        <taxon>Myrmicinae</taxon>
        <taxon>Trachymyrmex</taxon>
    </lineage>
</organism>